<feature type="domain" description="Methyltransferase" evidence="1">
    <location>
        <begin position="178"/>
        <end position="291"/>
    </location>
</feature>
<dbReference type="Pfam" id="PF13847">
    <property type="entry name" value="Methyltransf_31"/>
    <property type="match status" value="1"/>
</dbReference>
<feature type="domain" description="S-adenosylmethionine-dependent methyltransferase Rv2258c-like winged HTH" evidence="2">
    <location>
        <begin position="31"/>
        <end position="104"/>
    </location>
</feature>
<reference evidence="3 4" key="1">
    <citation type="submission" date="2018-08" db="EMBL/GenBank/DDBJ databases">
        <title>Muricauda nanhaiensis sp. nov., isolated from seawater of the South China Sea.</title>
        <authorList>
            <person name="Dang Y."/>
        </authorList>
    </citation>
    <scope>NUCLEOTIDE SEQUENCE [LARGE SCALE GENOMIC DNA]</scope>
    <source>
        <strain evidence="3 4">SM1704</strain>
    </source>
</reference>
<accession>A0A371JN39</accession>
<dbReference type="GO" id="GO:0008168">
    <property type="term" value="F:methyltransferase activity"/>
    <property type="evidence" value="ECO:0007669"/>
    <property type="project" value="UniProtKB-KW"/>
</dbReference>
<dbReference type="OrthoDB" id="9789123at2"/>
<dbReference type="Gene3D" id="3.40.50.150">
    <property type="entry name" value="Vaccinia Virus protein VP39"/>
    <property type="match status" value="1"/>
</dbReference>
<dbReference type="CDD" id="cd02440">
    <property type="entry name" value="AdoMet_MTases"/>
    <property type="match status" value="1"/>
</dbReference>
<keyword evidence="3" id="KW-0489">Methyltransferase</keyword>
<dbReference type="InterPro" id="IPR025714">
    <property type="entry name" value="Methyltranfer_dom"/>
</dbReference>
<keyword evidence="3" id="KW-0808">Transferase</keyword>
<dbReference type="InterPro" id="IPR048711">
    <property type="entry name" value="WHD_Rv2258c"/>
</dbReference>
<dbReference type="InterPro" id="IPR029063">
    <property type="entry name" value="SAM-dependent_MTases_sf"/>
</dbReference>
<comment type="caution">
    <text evidence="3">The sequence shown here is derived from an EMBL/GenBank/DDBJ whole genome shotgun (WGS) entry which is preliminary data.</text>
</comment>
<dbReference type="AlphaFoldDB" id="A0A371JN39"/>
<evidence type="ECO:0000313" key="3">
    <source>
        <dbReference type="EMBL" id="RDY58647.1"/>
    </source>
</evidence>
<dbReference type="SUPFAM" id="SSF53335">
    <property type="entry name" value="S-adenosyl-L-methionine-dependent methyltransferases"/>
    <property type="match status" value="1"/>
</dbReference>
<keyword evidence="4" id="KW-1185">Reference proteome</keyword>
<name>A0A371JN39_9FLAO</name>
<dbReference type="Proteomes" id="UP000261828">
    <property type="component" value="Unassembled WGS sequence"/>
</dbReference>
<protein>
    <submittedName>
        <fullName evidence="3">Class I SAM-dependent methyltransferase</fullName>
    </submittedName>
</protein>
<dbReference type="PANTHER" id="PTHR45128:SF1">
    <property type="entry name" value="S-ADENOSYLMETHIONINE-DEPENDENT METHYLTRANSFERASE RV2258C"/>
    <property type="match status" value="1"/>
</dbReference>
<gene>
    <name evidence="3" type="ORF">DX873_13240</name>
</gene>
<evidence type="ECO:0000259" key="1">
    <source>
        <dbReference type="Pfam" id="PF13847"/>
    </source>
</evidence>
<sequence length="361" mass="39818">MCNSCLPRIPSDVDKMEAFAGQMISMLNQSALGNMVSIGHRTSLFDVLDTLEAATSTQIAKSAGLNERYVREWLGAMVSGKIVDYDPENNTYMLPAENALFLTRKSNEKNMAAIASILPIWSSVEDKIVGCFEKGGGVPYSEYGRFYEVMGEISNANVGVNLIDNILTKKPELMYQLKNGISVLDIGCGDGKILMELAKAFPNSQFTGIDLCKAPVESAKSHSAALKLNNIEFLEGDVLQHDFKSKFDFITTFDVIHDLAFPAKVLTKIFQLLKGDGQYLMMDIKASSQLENNKEHPFAPFLYTASTLHCMSVSLAQGGMGLGTVWGVEKANEMLTEAGFSKVEMESYEHDMLNSYYFCSK</sequence>
<evidence type="ECO:0000259" key="2">
    <source>
        <dbReference type="Pfam" id="PF21320"/>
    </source>
</evidence>
<dbReference type="Pfam" id="PF21320">
    <property type="entry name" value="WHD_Rv2258c"/>
    <property type="match status" value="1"/>
</dbReference>
<evidence type="ECO:0000313" key="4">
    <source>
        <dbReference type="Proteomes" id="UP000261828"/>
    </source>
</evidence>
<dbReference type="GO" id="GO:0032259">
    <property type="term" value="P:methylation"/>
    <property type="evidence" value="ECO:0007669"/>
    <property type="project" value="UniProtKB-KW"/>
</dbReference>
<organism evidence="3 4">
    <name type="scientific">Flagellimonas nanhaiensis</name>
    <dbReference type="NCBI Taxonomy" id="2292706"/>
    <lineage>
        <taxon>Bacteria</taxon>
        <taxon>Pseudomonadati</taxon>
        <taxon>Bacteroidota</taxon>
        <taxon>Flavobacteriia</taxon>
        <taxon>Flavobacteriales</taxon>
        <taxon>Flavobacteriaceae</taxon>
        <taxon>Flagellimonas</taxon>
    </lineage>
</organism>
<dbReference type="RefSeq" id="WP_116184968.1">
    <property type="nucleotide sequence ID" value="NZ_QTJX01000003.1"/>
</dbReference>
<dbReference type="PANTHER" id="PTHR45128">
    <property type="entry name" value="METHYLTRANSFERASE TYPE 11"/>
    <property type="match status" value="1"/>
</dbReference>
<dbReference type="InterPro" id="IPR053173">
    <property type="entry name" value="SAM-binding_MTase"/>
</dbReference>
<proteinExistence type="predicted"/>
<dbReference type="EMBL" id="QTJX01000003">
    <property type="protein sequence ID" value="RDY58647.1"/>
    <property type="molecule type" value="Genomic_DNA"/>
</dbReference>